<dbReference type="HOGENOM" id="CLU_062456_4_0_11"/>
<feature type="binding site" evidence="4">
    <location>
        <position position="80"/>
    </location>
    <ligand>
        <name>tRNA</name>
        <dbReference type="ChEBI" id="CHEBI:17843"/>
    </ligand>
</feature>
<reference evidence="5 6" key="1">
    <citation type="submission" date="2013-02" db="EMBL/GenBank/DDBJ databases">
        <title>The complete genome sequence of Corynebacterium vitaeruminis DSM 20294.</title>
        <authorList>
            <person name="Ruckert C."/>
            <person name="Albersmeier A."/>
            <person name="Kalinowski J."/>
        </authorList>
    </citation>
    <scope>NUCLEOTIDE SEQUENCE [LARGE SCALE GENOMIC DNA]</scope>
    <source>
        <strain evidence="6">ATCC 10234</strain>
    </source>
</reference>
<sequence>MPLFSRLRTLFARDLDEPVEWLVVGLGNPGGKYASTRHNVGYLGVDKLLEGEKLSKLSRFPALGARRGGMLVLRSTTYMNNSGEAVASAARRFGVPAERIIVLHDELDLPEGTVRLKQGGNENGHNGLKSISELLGTRDYLRVRMGISRPPKGMAVPDYVLSSFDAGDMPERAAEAVRLIVSEGLAKAQNVVHSR</sequence>
<dbReference type="CDD" id="cd00462">
    <property type="entry name" value="PTH"/>
    <property type="match status" value="1"/>
</dbReference>
<dbReference type="AlphaFoldDB" id="W5Y0C8"/>
<comment type="subunit">
    <text evidence="4">Monomer.</text>
</comment>
<feature type="site" description="Discriminates between blocked and unblocked aminoacyl-tRNA" evidence="4">
    <location>
        <position position="28"/>
    </location>
</feature>
<dbReference type="GO" id="GO:0072344">
    <property type="term" value="P:rescue of stalled ribosome"/>
    <property type="evidence" value="ECO:0007669"/>
    <property type="project" value="UniProtKB-UniRule"/>
</dbReference>
<keyword evidence="1 4" id="KW-0820">tRNA-binding</keyword>
<dbReference type="PATRIC" id="fig|1224164.3.peg.966"/>
<dbReference type="InterPro" id="IPR001328">
    <property type="entry name" value="Pept_tRNA_hydro"/>
</dbReference>
<feature type="binding site" evidence="4">
    <location>
        <position position="78"/>
    </location>
    <ligand>
        <name>tRNA</name>
        <dbReference type="ChEBI" id="CHEBI:17843"/>
    </ligand>
</feature>
<dbReference type="Gene3D" id="3.40.50.1470">
    <property type="entry name" value="Peptidyl-tRNA hydrolase"/>
    <property type="match status" value="1"/>
</dbReference>
<evidence type="ECO:0000256" key="4">
    <source>
        <dbReference type="HAMAP-Rule" id="MF_00083"/>
    </source>
</evidence>
<dbReference type="GO" id="GO:0006515">
    <property type="term" value="P:protein quality control for misfolded or incompletely synthesized proteins"/>
    <property type="evidence" value="ECO:0007669"/>
    <property type="project" value="UniProtKB-UniRule"/>
</dbReference>
<name>W5Y0C8_9CORY</name>
<comment type="catalytic activity">
    <reaction evidence="4">
        <text>an N-acyl-L-alpha-aminoacyl-tRNA + H2O = an N-acyl-L-amino acid + a tRNA + H(+)</text>
        <dbReference type="Rhea" id="RHEA:54448"/>
        <dbReference type="Rhea" id="RHEA-COMP:10123"/>
        <dbReference type="Rhea" id="RHEA-COMP:13883"/>
        <dbReference type="ChEBI" id="CHEBI:15377"/>
        <dbReference type="ChEBI" id="CHEBI:15378"/>
        <dbReference type="ChEBI" id="CHEBI:59874"/>
        <dbReference type="ChEBI" id="CHEBI:78442"/>
        <dbReference type="ChEBI" id="CHEBI:138191"/>
        <dbReference type="EC" id="3.1.1.29"/>
    </reaction>
</comment>
<dbReference type="HAMAP" id="MF_00083">
    <property type="entry name" value="Pept_tRNA_hydro_bact"/>
    <property type="match status" value="1"/>
</dbReference>
<dbReference type="Pfam" id="PF01195">
    <property type="entry name" value="Pept_tRNA_hydro"/>
    <property type="match status" value="1"/>
</dbReference>
<keyword evidence="2 4" id="KW-0378">Hydrolase</keyword>
<organism evidence="5 6">
    <name type="scientific">Corynebacterium vitaeruminis DSM 20294</name>
    <dbReference type="NCBI Taxonomy" id="1224164"/>
    <lineage>
        <taxon>Bacteria</taxon>
        <taxon>Bacillati</taxon>
        <taxon>Actinomycetota</taxon>
        <taxon>Actinomycetes</taxon>
        <taxon>Mycobacteriales</taxon>
        <taxon>Corynebacteriaceae</taxon>
        <taxon>Corynebacterium</taxon>
    </lineage>
</organism>
<gene>
    <name evidence="4" type="primary">pth</name>
    <name evidence="5" type="ORF">B843_04850</name>
</gene>
<dbReference type="GO" id="GO:0005737">
    <property type="term" value="C:cytoplasm"/>
    <property type="evidence" value="ECO:0007669"/>
    <property type="project" value="UniProtKB-SubCell"/>
</dbReference>
<evidence type="ECO:0000313" key="5">
    <source>
        <dbReference type="EMBL" id="AHI22359.1"/>
    </source>
</evidence>
<protein>
    <recommendedName>
        <fullName evidence="4">Peptidyl-tRNA hydrolase</fullName>
        <shortName evidence="4">Pth</shortName>
        <ecNumber evidence="4">3.1.1.29</ecNumber>
    </recommendedName>
</protein>
<dbReference type="GO" id="GO:0000049">
    <property type="term" value="F:tRNA binding"/>
    <property type="evidence" value="ECO:0007669"/>
    <property type="project" value="UniProtKB-UniRule"/>
</dbReference>
<keyword evidence="4" id="KW-0963">Cytoplasm</keyword>
<feature type="binding site" evidence="4">
    <location>
        <position position="33"/>
    </location>
    <ligand>
        <name>tRNA</name>
        <dbReference type="ChEBI" id="CHEBI:17843"/>
    </ligand>
</feature>
<dbReference type="InterPro" id="IPR036416">
    <property type="entry name" value="Pept_tRNA_hydro_sf"/>
</dbReference>
<dbReference type="PANTHER" id="PTHR17224">
    <property type="entry name" value="PEPTIDYL-TRNA HYDROLASE"/>
    <property type="match status" value="1"/>
</dbReference>
<comment type="subcellular location">
    <subcellularLocation>
        <location evidence="4">Cytoplasm</location>
    </subcellularLocation>
</comment>
<feature type="binding site" evidence="4">
    <location>
        <position position="126"/>
    </location>
    <ligand>
        <name>tRNA</name>
        <dbReference type="ChEBI" id="CHEBI:17843"/>
    </ligand>
</feature>
<feature type="active site" description="Proton acceptor" evidence="4">
    <location>
        <position position="38"/>
    </location>
</feature>
<evidence type="ECO:0000256" key="3">
    <source>
        <dbReference type="ARBA" id="ARBA00022884"/>
    </source>
</evidence>
<evidence type="ECO:0000256" key="2">
    <source>
        <dbReference type="ARBA" id="ARBA00022801"/>
    </source>
</evidence>
<evidence type="ECO:0000256" key="1">
    <source>
        <dbReference type="ARBA" id="ARBA00022555"/>
    </source>
</evidence>
<accession>W5Y0C8</accession>
<proteinExistence type="inferred from homology"/>
<dbReference type="STRING" id="1224164.B843_04850"/>
<dbReference type="RefSeq" id="WP_025252396.1">
    <property type="nucleotide sequence ID" value="NZ_CP004353.1"/>
</dbReference>
<comment type="similarity">
    <text evidence="4">Belongs to the PTH family.</text>
</comment>
<keyword evidence="3 4" id="KW-0694">RNA-binding</keyword>
<comment type="function">
    <text evidence="4">Catalyzes the release of premature peptidyl moieties from peptidyl-tRNA molecules trapped in stalled 50S ribosomal subunits, and thus maintains levels of free tRNAs and 50S ribosomes.</text>
</comment>
<dbReference type="EC" id="3.1.1.29" evidence="4"/>
<keyword evidence="6" id="KW-1185">Reference proteome</keyword>
<dbReference type="eggNOG" id="COG0193">
    <property type="taxonomic scope" value="Bacteria"/>
</dbReference>
<dbReference type="Proteomes" id="UP000019222">
    <property type="component" value="Chromosome"/>
</dbReference>
<evidence type="ECO:0000313" key="6">
    <source>
        <dbReference type="Proteomes" id="UP000019222"/>
    </source>
</evidence>
<feature type="site" description="Stabilizes the basic form of H active site to accept a proton" evidence="4">
    <location>
        <position position="105"/>
    </location>
</feature>
<dbReference type="KEGG" id="cvt:B843_04850"/>
<comment type="function">
    <text evidence="4">Hydrolyzes ribosome-free peptidyl-tRNAs (with 1 or more amino acids incorporated), which drop off the ribosome during protein synthesis, or as a result of ribosome stalling.</text>
</comment>
<dbReference type="PANTHER" id="PTHR17224:SF1">
    <property type="entry name" value="PEPTIDYL-TRNA HYDROLASE"/>
    <property type="match status" value="1"/>
</dbReference>
<dbReference type="NCBIfam" id="TIGR00447">
    <property type="entry name" value="pth"/>
    <property type="match status" value="1"/>
</dbReference>
<dbReference type="GO" id="GO:0004045">
    <property type="term" value="F:peptidyl-tRNA hydrolase activity"/>
    <property type="evidence" value="ECO:0007669"/>
    <property type="project" value="UniProtKB-UniRule"/>
</dbReference>
<dbReference type="EMBL" id="CP004353">
    <property type="protein sequence ID" value="AHI22359.1"/>
    <property type="molecule type" value="Genomic_DNA"/>
</dbReference>
<dbReference type="SUPFAM" id="SSF53178">
    <property type="entry name" value="Peptidyl-tRNA hydrolase-like"/>
    <property type="match status" value="1"/>
</dbReference>